<sequence>MSSTPGTPFDFGTRLGPVFIIEADFLSALAVTSVLLYIGYSAVKIKRGASRKWSTETHIHWFFLNLMIFDLIQAAGGLMDIKWVAQAFVTEGRYCTAQGAIKQIGEVGAIAVHTCGVLAFRWKSPPITALLVISFIWIFIALIIGITFATHKGKVYYGDTQYWCWITSRYLSQQIALEYLWLWIAAFVVLVVYASLALILKGFIVVKRGSIRFTTSEDRVKRQFTSSHSTSRRLDSNSVAMKLLFYPAVYIITVLPISIVRFITFFNANAYVPFTATAFADILFASSGLLNVILFALTRPKVLPSREVVVLDTSASPFRHGQTRAKGDYGNDDICDEVTPISASFSPRDKYNSLIMQLS</sequence>
<evidence type="ECO:0000256" key="1">
    <source>
        <dbReference type="ARBA" id="ARBA00004141"/>
    </source>
</evidence>
<dbReference type="STRING" id="765440.A0A0C3FR06"/>
<keyword evidence="3 5" id="KW-1133">Transmembrane helix</keyword>
<dbReference type="PANTHER" id="PTHR23112">
    <property type="entry name" value="G PROTEIN-COUPLED RECEPTOR 157-RELATED"/>
    <property type="match status" value="1"/>
</dbReference>
<dbReference type="Gene3D" id="1.20.1070.10">
    <property type="entry name" value="Rhodopsin 7-helix transmembrane proteins"/>
    <property type="match status" value="1"/>
</dbReference>
<dbReference type="OrthoDB" id="100006at2759"/>
<reference evidence="7" key="2">
    <citation type="submission" date="2015-01" db="EMBL/GenBank/DDBJ databases">
        <title>Evolutionary Origins and Diversification of the Mycorrhizal Mutualists.</title>
        <authorList>
            <consortium name="DOE Joint Genome Institute"/>
            <consortium name="Mycorrhizal Genomics Consortium"/>
            <person name="Kohler A."/>
            <person name="Kuo A."/>
            <person name="Nagy L.G."/>
            <person name="Floudas D."/>
            <person name="Copeland A."/>
            <person name="Barry K.W."/>
            <person name="Cichocki N."/>
            <person name="Veneault-Fourrey C."/>
            <person name="LaButti K."/>
            <person name="Lindquist E.A."/>
            <person name="Lipzen A."/>
            <person name="Lundell T."/>
            <person name="Morin E."/>
            <person name="Murat C."/>
            <person name="Riley R."/>
            <person name="Ohm R."/>
            <person name="Sun H."/>
            <person name="Tunlid A."/>
            <person name="Henrissat B."/>
            <person name="Grigoriev I.V."/>
            <person name="Hibbett D.S."/>
            <person name="Martin F."/>
        </authorList>
    </citation>
    <scope>NUCLEOTIDE SEQUENCE [LARGE SCALE GENOMIC DNA]</scope>
    <source>
        <strain evidence="7">F 1598</strain>
    </source>
</reference>
<proteinExistence type="predicted"/>
<keyword evidence="4 5" id="KW-0472">Membrane</keyword>
<evidence type="ECO:0000313" key="6">
    <source>
        <dbReference type="EMBL" id="KIM86585.1"/>
    </source>
</evidence>
<comment type="subcellular location">
    <subcellularLocation>
        <location evidence="1">Membrane</location>
        <topology evidence="1">Multi-pass membrane protein</topology>
    </subcellularLocation>
</comment>
<keyword evidence="2 5" id="KW-0812">Transmembrane</keyword>
<evidence type="ECO:0000256" key="5">
    <source>
        <dbReference type="SAM" id="Phobius"/>
    </source>
</evidence>
<dbReference type="EMBL" id="KN832981">
    <property type="protein sequence ID" value="KIM86585.1"/>
    <property type="molecule type" value="Genomic_DNA"/>
</dbReference>
<evidence type="ECO:0000256" key="4">
    <source>
        <dbReference type="ARBA" id="ARBA00023136"/>
    </source>
</evidence>
<organism evidence="6 7">
    <name type="scientific">Piloderma croceum (strain F 1598)</name>
    <dbReference type="NCBI Taxonomy" id="765440"/>
    <lineage>
        <taxon>Eukaryota</taxon>
        <taxon>Fungi</taxon>
        <taxon>Dikarya</taxon>
        <taxon>Basidiomycota</taxon>
        <taxon>Agaricomycotina</taxon>
        <taxon>Agaricomycetes</taxon>
        <taxon>Agaricomycetidae</taxon>
        <taxon>Atheliales</taxon>
        <taxon>Atheliaceae</taxon>
        <taxon>Piloderma</taxon>
    </lineage>
</organism>
<evidence type="ECO:0000256" key="2">
    <source>
        <dbReference type="ARBA" id="ARBA00022692"/>
    </source>
</evidence>
<reference evidence="6 7" key="1">
    <citation type="submission" date="2014-04" db="EMBL/GenBank/DDBJ databases">
        <authorList>
            <consortium name="DOE Joint Genome Institute"/>
            <person name="Kuo A."/>
            <person name="Tarkka M."/>
            <person name="Buscot F."/>
            <person name="Kohler A."/>
            <person name="Nagy L.G."/>
            <person name="Floudas D."/>
            <person name="Copeland A."/>
            <person name="Barry K.W."/>
            <person name="Cichocki N."/>
            <person name="Veneault-Fourrey C."/>
            <person name="LaButti K."/>
            <person name="Lindquist E.A."/>
            <person name="Lipzen A."/>
            <person name="Lundell T."/>
            <person name="Morin E."/>
            <person name="Murat C."/>
            <person name="Sun H."/>
            <person name="Tunlid A."/>
            <person name="Henrissat B."/>
            <person name="Grigoriev I.V."/>
            <person name="Hibbett D.S."/>
            <person name="Martin F."/>
            <person name="Nordberg H.P."/>
            <person name="Cantor M.N."/>
            <person name="Hua S.X."/>
        </authorList>
    </citation>
    <scope>NUCLEOTIDE SEQUENCE [LARGE SCALE GENOMIC DNA]</scope>
    <source>
        <strain evidence="6 7">F 1598</strain>
    </source>
</reference>
<dbReference type="Proteomes" id="UP000054166">
    <property type="component" value="Unassembled WGS sequence"/>
</dbReference>
<dbReference type="HOGENOM" id="CLU_027149_0_0_1"/>
<protein>
    <recommendedName>
        <fullName evidence="8">Glucose receptor Git3 N-terminal domain-containing protein</fullName>
    </recommendedName>
</protein>
<dbReference type="SUPFAM" id="SSF81321">
    <property type="entry name" value="Family A G protein-coupled receptor-like"/>
    <property type="match status" value="1"/>
</dbReference>
<dbReference type="PANTHER" id="PTHR23112:SF37">
    <property type="entry name" value="G PROTEIN-COUPLED RECEPTOR GPR1"/>
    <property type="match status" value="1"/>
</dbReference>
<evidence type="ECO:0000313" key="7">
    <source>
        <dbReference type="Proteomes" id="UP000054166"/>
    </source>
</evidence>
<gene>
    <name evidence="6" type="ORF">PILCRDRAFT_815818</name>
</gene>
<keyword evidence="7" id="KW-1185">Reference proteome</keyword>
<name>A0A0C3FR06_PILCF</name>
<dbReference type="AlphaFoldDB" id="A0A0C3FR06"/>
<feature type="transmembrane region" description="Helical" evidence="5">
    <location>
        <begin position="180"/>
        <end position="200"/>
    </location>
</feature>
<feature type="transmembrane region" description="Helical" evidence="5">
    <location>
        <begin position="20"/>
        <end position="40"/>
    </location>
</feature>
<evidence type="ECO:0000256" key="3">
    <source>
        <dbReference type="ARBA" id="ARBA00022989"/>
    </source>
</evidence>
<dbReference type="GO" id="GO:0005886">
    <property type="term" value="C:plasma membrane"/>
    <property type="evidence" value="ECO:0007669"/>
    <property type="project" value="TreeGrafter"/>
</dbReference>
<feature type="transmembrane region" description="Helical" evidence="5">
    <location>
        <begin position="243"/>
        <end position="264"/>
    </location>
</feature>
<dbReference type="InParanoid" id="A0A0C3FR06"/>
<evidence type="ECO:0008006" key="8">
    <source>
        <dbReference type="Google" id="ProtNLM"/>
    </source>
</evidence>
<feature type="transmembrane region" description="Helical" evidence="5">
    <location>
        <begin position="127"/>
        <end position="149"/>
    </location>
</feature>
<dbReference type="GO" id="GO:0007189">
    <property type="term" value="P:adenylate cyclase-activating G protein-coupled receptor signaling pathway"/>
    <property type="evidence" value="ECO:0007669"/>
    <property type="project" value="TreeGrafter"/>
</dbReference>
<feature type="transmembrane region" description="Helical" evidence="5">
    <location>
        <begin position="270"/>
        <end position="297"/>
    </location>
</feature>
<dbReference type="GO" id="GO:0004930">
    <property type="term" value="F:G protein-coupled receptor activity"/>
    <property type="evidence" value="ECO:0007669"/>
    <property type="project" value="TreeGrafter"/>
</dbReference>
<accession>A0A0C3FR06</accession>